<dbReference type="GO" id="GO:0005739">
    <property type="term" value="C:mitochondrion"/>
    <property type="evidence" value="ECO:0007669"/>
    <property type="project" value="UniProtKB-SubCell"/>
</dbReference>
<dbReference type="PANTHER" id="PTHR13362:SF2">
    <property type="entry name" value="SMALL RIBOSOMAL SUBUNIT PROTEIN MS33"/>
    <property type="match status" value="1"/>
</dbReference>
<protein>
    <recommendedName>
        <fullName evidence="6">Small ribosomal subunit protein mS33</fullName>
    </recommendedName>
</protein>
<feature type="region of interest" description="Disordered" evidence="7">
    <location>
        <begin position="85"/>
        <end position="111"/>
    </location>
</feature>
<reference evidence="8 9" key="1">
    <citation type="submission" date="2016-10" db="EMBL/GenBank/DDBJ databases">
        <title>Draft genome sequence of Coniochaeta ligniaria NRRL30616, a lignocellulolytic fungus for bioabatement of inhibitors in plant biomass hydrolysates.</title>
        <authorList>
            <consortium name="DOE Joint Genome Institute"/>
            <person name="Jimenez D.J."/>
            <person name="Hector R.E."/>
            <person name="Riley R."/>
            <person name="Sun H."/>
            <person name="Grigoriev I.V."/>
            <person name="Van Elsas J.D."/>
            <person name="Nichols N.N."/>
        </authorList>
    </citation>
    <scope>NUCLEOTIDE SEQUENCE [LARGE SCALE GENOMIC DNA]</scope>
    <source>
        <strain evidence="8 9">NRRL 30616</strain>
    </source>
</reference>
<dbReference type="InParanoid" id="A0A1J7IJ20"/>
<evidence type="ECO:0000256" key="5">
    <source>
        <dbReference type="ARBA" id="ARBA00023274"/>
    </source>
</evidence>
<evidence type="ECO:0000256" key="6">
    <source>
        <dbReference type="ARBA" id="ARBA00035132"/>
    </source>
</evidence>
<dbReference type="OrthoDB" id="2257454at2759"/>
<dbReference type="FunCoup" id="A0A1J7IJ20">
    <property type="interactions" value="175"/>
</dbReference>
<sequence>MEIYGRHSTSRLAKVRCQVFSTTFNPEGIRTGNKILRQRLKGPALVSYYPRKMSTVQDMIKEFAPYELVVDNEEGDDRLEHIVALKQRGKGAPKKKKGPPSKHEQKGGKKR</sequence>
<evidence type="ECO:0000256" key="4">
    <source>
        <dbReference type="ARBA" id="ARBA00023128"/>
    </source>
</evidence>
<evidence type="ECO:0000256" key="2">
    <source>
        <dbReference type="ARBA" id="ARBA00008970"/>
    </source>
</evidence>
<keyword evidence="3" id="KW-0689">Ribosomal protein</keyword>
<dbReference type="AlphaFoldDB" id="A0A1J7IJ20"/>
<evidence type="ECO:0000256" key="1">
    <source>
        <dbReference type="ARBA" id="ARBA00004173"/>
    </source>
</evidence>
<dbReference type="GO" id="GO:0005840">
    <property type="term" value="C:ribosome"/>
    <property type="evidence" value="ECO:0007669"/>
    <property type="project" value="UniProtKB-KW"/>
</dbReference>
<dbReference type="EMBL" id="KV875099">
    <property type="protein sequence ID" value="OIW27470.1"/>
    <property type="molecule type" value="Genomic_DNA"/>
</dbReference>
<evidence type="ECO:0000313" key="9">
    <source>
        <dbReference type="Proteomes" id="UP000182658"/>
    </source>
</evidence>
<name>A0A1J7IJ20_9PEZI</name>
<dbReference type="InterPro" id="IPR013219">
    <property type="entry name" value="Ribosomal_mS33"/>
</dbReference>
<dbReference type="STRING" id="1408157.A0A1J7IJ20"/>
<evidence type="ECO:0000256" key="7">
    <source>
        <dbReference type="SAM" id="MobiDB-lite"/>
    </source>
</evidence>
<gene>
    <name evidence="8" type="ORF">CONLIGDRAFT_682518</name>
</gene>
<dbReference type="Proteomes" id="UP000182658">
    <property type="component" value="Unassembled WGS sequence"/>
</dbReference>
<keyword evidence="4" id="KW-0496">Mitochondrion</keyword>
<keyword evidence="5" id="KW-0687">Ribonucleoprotein</keyword>
<organism evidence="8 9">
    <name type="scientific">Coniochaeta ligniaria NRRL 30616</name>
    <dbReference type="NCBI Taxonomy" id="1408157"/>
    <lineage>
        <taxon>Eukaryota</taxon>
        <taxon>Fungi</taxon>
        <taxon>Dikarya</taxon>
        <taxon>Ascomycota</taxon>
        <taxon>Pezizomycotina</taxon>
        <taxon>Sordariomycetes</taxon>
        <taxon>Sordariomycetidae</taxon>
        <taxon>Coniochaetales</taxon>
        <taxon>Coniochaetaceae</taxon>
        <taxon>Coniochaeta</taxon>
    </lineage>
</organism>
<evidence type="ECO:0000313" key="8">
    <source>
        <dbReference type="EMBL" id="OIW27470.1"/>
    </source>
</evidence>
<feature type="compositionally biased region" description="Basic and acidic residues" evidence="7">
    <location>
        <begin position="101"/>
        <end position="111"/>
    </location>
</feature>
<proteinExistence type="inferred from homology"/>
<dbReference type="PANTHER" id="PTHR13362">
    <property type="entry name" value="MITOCHONDRIAL RIBOSOMAL PROTEIN S33"/>
    <property type="match status" value="1"/>
</dbReference>
<comment type="subcellular location">
    <subcellularLocation>
        <location evidence="1">Mitochondrion</location>
    </subcellularLocation>
</comment>
<keyword evidence="9" id="KW-1185">Reference proteome</keyword>
<dbReference type="Pfam" id="PF08293">
    <property type="entry name" value="MRP-S33"/>
    <property type="match status" value="1"/>
</dbReference>
<dbReference type="GO" id="GO:1990904">
    <property type="term" value="C:ribonucleoprotein complex"/>
    <property type="evidence" value="ECO:0007669"/>
    <property type="project" value="UniProtKB-KW"/>
</dbReference>
<evidence type="ECO:0000256" key="3">
    <source>
        <dbReference type="ARBA" id="ARBA00022980"/>
    </source>
</evidence>
<accession>A0A1J7IJ20</accession>
<feature type="compositionally biased region" description="Basic residues" evidence="7">
    <location>
        <begin position="87"/>
        <end position="100"/>
    </location>
</feature>
<comment type="similarity">
    <text evidence="2">Belongs to the mitochondrion-specific ribosomal protein mS33 family.</text>
</comment>